<feature type="region of interest" description="Disordered" evidence="2">
    <location>
        <begin position="1"/>
        <end position="38"/>
    </location>
</feature>
<sequence length="309" mass="36085">MEESDPMATESRGRLENGEREADSVQAAPMKNFPKRDVPLQVKKETEELWEAQLQTFLKTMDPPHSGANPPQFLEPMFEEDTKEFQTSINEITNQWPRREWASEHLLREASQPNGDLDSSMNMEKLVSEDAVSSEVRRQRFRLFCYEAVKGPREVCKQLWNLGHQWLKPKRCSKDQILEALILEQFLTVLPREMQSWVMERSPDFCSQAVGMAEDFLQRLEEPEKWGKEVKKETEEQCWEAQLQKFLKTMDPPHSGASPPQFLEPILKKLTKEIQSLHPWKKLTGAPTREWPLRPPLWPSDDLREAQST</sequence>
<dbReference type="AlphaFoldDB" id="R4G933"/>
<dbReference type="eggNOG" id="KOG1721">
    <property type="taxonomic scope" value="Eukaryota"/>
</dbReference>
<reference evidence="4" key="3">
    <citation type="submission" date="2025-09" db="UniProtKB">
        <authorList>
            <consortium name="Ensembl"/>
        </authorList>
    </citation>
    <scope>IDENTIFICATION</scope>
</reference>
<dbReference type="GeneTree" id="ENSGT00940000154715"/>
<dbReference type="PANTHER" id="PTHR45935">
    <property type="entry name" value="PROTEIN ZBED8-RELATED"/>
    <property type="match status" value="1"/>
</dbReference>
<evidence type="ECO:0000313" key="5">
    <source>
        <dbReference type="Proteomes" id="UP000001646"/>
    </source>
</evidence>
<evidence type="ECO:0000256" key="2">
    <source>
        <dbReference type="SAM" id="MobiDB-lite"/>
    </source>
</evidence>
<dbReference type="HOGENOM" id="CLU_002678_49_3_1"/>
<keyword evidence="1" id="KW-0539">Nucleus</keyword>
<proteinExistence type="predicted"/>
<evidence type="ECO:0000313" key="4">
    <source>
        <dbReference type="Ensembl" id="ENSACAP00000021714.2"/>
    </source>
</evidence>
<dbReference type="InterPro" id="IPR038269">
    <property type="entry name" value="SCAN_sf"/>
</dbReference>
<dbReference type="SUPFAM" id="SSF47353">
    <property type="entry name" value="Retrovirus capsid dimerization domain-like"/>
    <property type="match status" value="1"/>
</dbReference>
<reference evidence="4" key="2">
    <citation type="submission" date="2025-08" db="UniProtKB">
        <authorList>
            <consortium name="Ensembl"/>
        </authorList>
    </citation>
    <scope>IDENTIFICATION</scope>
</reference>
<dbReference type="InterPro" id="IPR050916">
    <property type="entry name" value="SCAN-C2H2_zinc_finger"/>
</dbReference>
<feature type="region of interest" description="Disordered" evidence="2">
    <location>
        <begin position="285"/>
        <end position="309"/>
    </location>
</feature>
<dbReference type="PROSITE" id="PS50804">
    <property type="entry name" value="SCAN_BOX"/>
    <property type="match status" value="1"/>
</dbReference>
<keyword evidence="5" id="KW-1185">Reference proteome</keyword>
<dbReference type="Gene3D" id="1.10.4020.10">
    <property type="entry name" value="DNA breaking-rejoining enzymes"/>
    <property type="match status" value="1"/>
</dbReference>
<dbReference type="Bgee" id="ENSACAG00000029589">
    <property type="expression patterns" value="Expressed in dewlap and 12 other cell types or tissues"/>
</dbReference>
<name>R4G933_ANOCA</name>
<dbReference type="SMART" id="SM00431">
    <property type="entry name" value="SCAN"/>
    <property type="match status" value="1"/>
</dbReference>
<evidence type="ECO:0000256" key="1">
    <source>
        <dbReference type="ARBA" id="ARBA00023242"/>
    </source>
</evidence>
<dbReference type="CDD" id="cd07936">
    <property type="entry name" value="SCAN"/>
    <property type="match status" value="1"/>
</dbReference>
<dbReference type="Pfam" id="PF02023">
    <property type="entry name" value="SCAN"/>
    <property type="match status" value="1"/>
</dbReference>
<evidence type="ECO:0000259" key="3">
    <source>
        <dbReference type="PROSITE" id="PS50804"/>
    </source>
</evidence>
<dbReference type="Ensembl" id="ENSACAT00000029134.2">
    <property type="protein sequence ID" value="ENSACAP00000021714.2"/>
    <property type="gene ID" value="ENSACAG00000029589.2"/>
</dbReference>
<feature type="compositionally biased region" description="Basic and acidic residues" evidence="2">
    <location>
        <begin position="11"/>
        <end position="23"/>
    </location>
</feature>
<feature type="domain" description="SCAN box" evidence="3">
    <location>
        <begin position="138"/>
        <end position="219"/>
    </location>
</feature>
<dbReference type="InParanoid" id="R4G933"/>
<reference evidence="4 5" key="1">
    <citation type="submission" date="2009-12" db="EMBL/GenBank/DDBJ databases">
        <title>The Genome Sequence of Anolis carolinensis (Green Anole Lizard).</title>
        <authorList>
            <consortium name="The Genome Sequencing Platform"/>
            <person name="Di Palma F."/>
            <person name="Alfoldi J."/>
            <person name="Heiman D."/>
            <person name="Young S."/>
            <person name="Grabherr M."/>
            <person name="Johnson J."/>
            <person name="Lander E.S."/>
            <person name="Lindblad-Toh K."/>
        </authorList>
    </citation>
    <scope>NUCLEOTIDE SEQUENCE [LARGE SCALE GENOMIC DNA]</scope>
    <source>
        <strain evidence="4 5">JBL SC #1</strain>
    </source>
</reference>
<protein>
    <recommendedName>
        <fullName evidence="3">SCAN box domain-containing protein</fullName>
    </recommendedName>
</protein>
<accession>R4G933</accession>
<dbReference type="PANTHER" id="PTHR45935:SF15">
    <property type="entry name" value="SCAN BOX DOMAIN-CONTAINING PROTEIN"/>
    <property type="match status" value="1"/>
</dbReference>
<dbReference type="InterPro" id="IPR003309">
    <property type="entry name" value="SCAN_dom"/>
</dbReference>
<organism evidence="4 5">
    <name type="scientific">Anolis carolinensis</name>
    <name type="common">Green anole</name>
    <name type="synonym">American chameleon</name>
    <dbReference type="NCBI Taxonomy" id="28377"/>
    <lineage>
        <taxon>Eukaryota</taxon>
        <taxon>Metazoa</taxon>
        <taxon>Chordata</taxon>
        <taxon>Craniata</taxon>
        <taxon>Vertebrata</taxon>
        <taxon>Euteleostomi</taxon>
        <taxon>Lepidosauria</taxon>
        <taxon>Squamata</taxon>
        <taxon>Bifurcata</taxon>
        <taxon>Unidentata</taxon>
        <taxon>Episquamata</taxon>
        <taxon>Toxicofera</taxon>
        <taxon>Iguania</taxon>
        <taxon>Dactyloidae</taxon>
        <taxon>Anolis</taxon>
    </lineage>
</organism>
<dbReference type="Proteomes" id="UP000001646">
    <property type="component" value="Chromosome 2"/>
</dbReference>
<dbReference type="FunFam" id="1.10.4020.10:FF:000001">
    <property type="entry name" value="zinc finger protein 263 isoform X1"/>
    <property type="match status" value="1"/>
</dbReference>